<dbReference type="OrthoDB" id="6630012at2"/>
<dbReference type="STRING" id="402596.SAMN04489844_1298"/>
<gene>
    <name evidence="2" type="ORF">SAMN04489844_1298</name>
</gene>
<protein>
    <recommendedName>
        <fullName evidence="4">Transcriptional regulator, AbiEi antitoxin, Type IV TA system</fullName>
    </recommendedName>
</protein>
<keyword evidence="3" id="KW-1185">Reference proteome</keyword>
<dbReference type="Pfam" id="PF09952">
    <property type="entry name" value="AbiEi_2"/>
    <property type="match status" value="1"/>
</dbReference>
<dbReference type="EMBL" id="FNRT01000002">
    <property type="protein sequence ID" value="SEB90572.1"/>
    <property type="molecule type" value="Genomic_DNA"/>
</dbReference>
<evidence type="ECO:0000313" key="3">
    <source>
        <dbReference type="Proteomes" id="UP000198742"/>
    </source>
</evidence>
<organism evidence="2 3">
    <name type="scientific">Nocardioides exalbidus</name>
    <dbReference type="NCBI Taxonomy" id="402596"/>
    <lineage>
        <taxon>Bacteria</taxon>
        <taxon>Bacillati</taxon>
        <taxon>Actinomycetota</taxon>
        <taxon>Actinomycetes</taxon>
        <taxon>Propionibacteriales</taxon>
        <taxon>Nocardioidaceae</taxon>
        <taxon>Nocardioides</taxon>
    </lineage>
</organism>
<evidence type="ECO:0000256" key="1">
    <source>
        <dbReference type="SAM" id="Coils"/>
    </source>
</evidence>
<evidence type="ECO:0008006" key="4">
    <source>
        <dbReference type="Google" id="ProtNLM"/>
    </source>
</evidence>
<accession>A0A1H4N7J7</accession>
<dbReference type="InterPro" id="IPR019238">
    <property type="entry name" value="AbiEi_2"/>
</dbReference>
<feature type="coiled-coil region" evidence="1">
    <location>
        <begin position="1"/>
        <end position="31"/>
    </location>
</feature>
<proteinExistence type="predicted"/>
<dbReference type="AlphaFoldDB" id="A0A1H4N7J7"/>
<reference evidence="3" key="1">
    <citation type="submission" date="2016-10" db="EMBL/GenBank/DDBJ databases">
        <authorList>
            <person name="Varghese N."/>
            <person name="Submissions S."/>
        </authorList>
    </citation>
    <scope>NUCLEOTIDE SEQUENCE [LARGE SCALE GENOMIC DNA]</scope>
    <source>
        <strain evidence="3">DSM 22017</strain>
    </source>
</reference>
<name>A0A1H4N7J7_9ACTN</name>
<sequence>MEMLNTEQEVLERLLTQLDDLELRAEFQARDDRYPDHVITLTHGRSSELYHLEITPAVKPSAVPRLARFTAHSEATLLGIGSVVTPPVASMLGEAGLQYVDVAGNARIRFGDVRIDVQGRRPAKAPKQRLAPSTGNLFSAARAQVIFALLEWPDLWRESQRAVADTAGVSVGQAHSALTLLREVGFGPGGHRRTTDLLDQWVTAFPTGLGEKIVLARFRGEIADLRTDGAGGPVYMSGEVAASELVRPLSAVLYVEELESRMVIKNRWRSDGDPNIVLRRAFWSTPPYENAGHHVGPGFRSAPAVLVFADLVTHDDPRVRASAEEWRQRIAGPDRHS</sequence>
<evidence type="ECO:0000313" key="2">
    <source>
        <dbReference type="EMBL" id="SEB90572.1"/>
    </source>
</evidence>
<keyword evidence="1" id="KW-0175">Coiled coil</keyword>
<dbReference type="Proteomes" id="UP000198742">
    <property type="component" value="Unassembled WGS sequence"/>
</dbReference>